<dbReference type="KEGG" id="cef:CE0117"/>
<feature type="domain" description="FAD-binding" evidence="3">
    <location>
        <begin position="33"/>
        <end position="377"/>
    </location>
</feature>
<dbReference type="EMBL" id="BA000035">
    <property type="protein sequence ID" value="BAC16927.1"/>
    <property type="molecule type" value="Genomic_DNA"/>
</dbReference>
<dbReference type="PRINTS" id="PR00420">
    <property type="entry name" value="RNGMNOXGNASE"/>
</dbReference>
<evidence type="ECO:0000313" key="4">
    <source>
        <dbReference type="EMBL" id="BAC16927.1"/>
    </source>
</evidence>
<evidence type="ECO:0000256" key="1">
    <source>
        <dbReference type="ARBA" id="ARBA00023002"/>
    </source>
</evidence>
<dbReference type="InterPro" id="IPR050493">
    <property type="entry name" value="FAD-dep_Monooxygenase_BioMet"/>
</dbReference>
<protein>
    <submittedName>
        <fullName evidence="4">Putative salicylate hydroxylase</fullName>
    </submittedName>
</protein>
<reference evidence="4 5" key="1">
    <citation type="journal article" date="2003" name="Genome Res.">
        <title>Comparative complete genome sequence analysis of the amino acid replacements responsible for the thermostability of Corynebacterium efficiens.</title>
        <authorList>
            <person name="Nishio Y."/>
            <person name="Nakamura Y."/>
            <person name="Kawarabayasi Y."/>
            <person name="Usuda Y."/>
            <person name="Kimura E."/>
            <person name="Sugimoto S."/>
            <person name="Matsui K."/>
            <person name="Yamagishi A."/>
            <person name="Kikuchi H."/>
            <person name="Ikeo K."/>
            <person name="Gojobori T."/>
        </authorList>
    </citation>
    <scope>NUCLEOTIDE SEQUENCE [LARGE SCALE GENOMIC DNA]</scope>
    <source>
        <strain evidence="5">DSM 44549 / YS-314 / AJ 12310 / JCM 11189 / NBRC 100395</strain>
    </source>
</reference>
<proteinExistence type="predicted"/>
<dbReference type="GO" id="GO:0071949">
    <property type="term" value="F:FAD binding"/>
    <property type="evidence" value="ECO:0007669"/>
    <property type="project" value="InterPro"/>
</dbReference>
<evidence type="ECO:0000259" key="3">
    <source>
        <dbReference type="Pfam" id="PF01494"/>
    </source>
</evidence>
<dbReference type="InterPro" id="IPR002938">
    <property type="entry name" value="FAD-bd"/>
</dbReference>
<keyword evidence="2" id="KW-0503">Monooxygenase</keyword>
<accession>Q8FUA4</accession>
<keyword evidence="1" id="KW-0560">Oxidoreductase</keyword>
<evidence type="ECO:0000256" key="2">
    <source>
        <dbReference type="ARBA" id="ARBA00023033"/>
    </source>
</evidence>
<dbReference type="STRING" id="196164.gene:10740507"/>
<evidence type="ECO:0000313" key="5">
    <source>
        <dbReference type="Proteomes" id="UP000001409"/>
    </source>
</evidence>
<dbReference type="Pfam" id="PF01494">
    <property type="entry name" value="FAD_binding_3"/>
    <property type="match status" value="1"/>
</dbReference>
<dbReference type="Gene3D" id="3.50.50.60">
    <property type="entry name" value="FAD/NAD(P)-binding domain"/>
    <property type="match status" value="1"/>
</dbReference>
<name>Q8FUA4_COREF</name>
<sequence length="430" mass="47559">MPQNADETAPARLLRSSISDTQVKEKHMTSSRTRIAIVGAGIGGLTLAAELRRRGLEPQIYEQASELREVGAAVALSANATHFLRDRLGVGEELAEKSADVDGLILRDGRDGRVISRISSREDYHERAGAPYYGVHRADLQHILKHAVGEDAIHLNKRCIRVEERTDAAVLYFADGDTVEADLVIGADGVRSRLRREILGYDDAQFSGCHAWRGLVAPEKMPSLPDPEAIQFWMGPGGHLLHYPIGGGVQNFFLVQRHNGPWEESSWVVPVAEEDEHLRAFEGWAPAITEMISANPVTERWALFHRPPLQRWSKGRITLIGDAAHAMVPHHGQGANQSIEDAIVLADCLMEGLEQGTGWDTARQRYQELRADRARRVQITSLAAADVYHLPDGPAAEARNARLGAPDAWDRYLGWIHEHVADRYPSPVAS</sequence>
<dbReference type="Proteomes" id="UP000001409">
    <property type="component" value="Chromosome"/>
</dbReference>
<keyword evidence="5" id="KW-1185">Reference proteome</keyword>
<dbReference type="eggNOG" id="COG0654">
    <property type="taxonomic scope" value="Bacteria"/>
</dbReference>
<dbReference type="PANTHER" id="PTHR13789">
    <property type="entry name" value="MONOOXYGENASE"/>
    <property type="match status" value="1"/>
</dbReference>
<dbReference type="AlphaFoldDB" id="Q8FUA4"/>
<dbReference type="HOGENOM" id="CLU_009665_19_5_11"/>
<dbReference type="SUPFAM" id="SSF54373">
    <property type="entry name" value="FAD-linked reductases, C-terminal domain"/>
    <property type="match status" value="1"/>
</dbReference>
<dbReference type="InterPro" id="IPR036188">
    <property type="entry name" value="FAD/NAD-bd_sf"/>
</dbReference>
<dbReference type="SUPFAM" id="SSF51905">
    <property type="entry name" value="FAD/NAD(P)-binding domain"/>
    <property type="match status" value="1"/>
</dbReference>
<dbReference type="GO" id="GO:0004497">
    <property type="term" value="F:monooxygenase activity"/>
    <property type="evidence" value="ECO:0007669"/>
    <property type="project" value="UniProtKB-KW"/>
</dbReference>
<organism evidence="4 5">
    <name type="scientific">Corynebacterium efficiens (strain DSM 44549 / YS-314 / AJ 12310 / JCM 11189 / NBRC 100395)</name>
    <dbReference type="NCBI Taxonomy" id="196164"/>
    <lineage>
        <taxon>Bacteria</taxon>
        <taxon>Bacillati</taxon>
        <taxon>Actinomycetota</taxon>
        <taxon>Actinomycetes</taxon>
        <taxon>Mycobacteriales</taxon>
        <taxon>Corynebacteriaceae</taxon>
        <taxon>Corynebacterium</taxon>
    </lineage>
</organism>
<dbReference type="PANTHER" id="PTHR13789:SF309">
    <property type="entry name" value="PUTATIVE (AFU_ORTHOLOGUE AFUA_6G14510)-RELATED"/>
    <property type="match status" value="1"/>
</dbReference>